<evidence type="ECO:0000313" key="1">
    <source>
        <dbReference type="EMBL" id="MFL4471251.1"/>
    </source>
</evidence>
<accession>A0ABW8UZ97</accession>
<organism evidence="1 2">
    <name type="scientific">Tateyamaria armeniaca</name>
    <dbReference type="NCBI Taxonomy" id="2518930"/>
    <lineage>
        <taxon>Bacteria</taxon>
        <taxon>Pseudomonadati</taxon>
        <taxon>Pseudomonadota</taxon>
        <taxon>Alphaproteobacteria</taxon>
        <taxon>Rhodobacterales</taxon>
        <taxon>Roseobacteraceae</taxon>
        <taxon>Tateyamaria</taxon>
    </lineage>
</organism>
<dbReference type="RefSeq" id="WP_407593080.1">
    <property type="nucleotide sequence ID" value="NZ_JBHDIY010000002.1"/>
</dbReference>
<dbReference type="EMBL" id="JBHDIY010000002">
    <property type="protein sequence ID" value="MFL4471251.1"/>
    <property type="molecule type" value="Genomic_DNA"/>
</dbReference>
<gene>
    <name evidence="1" type="ORF">ACERZ8_15700</name>
</gene>
<dbReference type="PROSITE" id="PS51257">
    <property type="entry name" value="PROKAR_LIPOPROTEIN"/>
    <property type="match status" value="1"/>
</dbReference>
<name>A0ABW8UZ97_9RHOB</name>
<protein>
    <submittedName>
        <fullName evidence="1">Uncharacterized protein</fullName>
    </submittedName>
</protein>
<comment type="caution">
    <text evidence="1">The sequence shown here is derived from an EMBL/GenBank/DDBJ whole genome shotgun (WGS) entry which is preliminary data.</text>
</comment>
<proteinExistence type="predicted"/>
<sequence length="189" mass="20642">MPAARTAIRPVLHPLVTALFALSAACALFVGMARADASAFIGTYSGSAEVQALDGSTIPRDMSVEISATKDGFRVQWTSVTYRADGKVREKSYEVDFVGSDRDAVFSAAQRKNVFGHEVQLDPMKGEPYVWARIVGDTLTVYSLFVGADGGYSMQQYDRTLADGGLDLRFQTIRDGQIQRAVETFLARE</sequence>
<dbReference type="Proteomes" id="UP001627408">
    <property type="component" value="Unassembled WGS sequence"/>
</dbReference>
<reference evidence="1 2" key="1">
    <citation type="submission" date="2024-08" db="EMBL/GenBank/DDBJ databases">
        <title>Tateyamaria sp. nov., isolated from marine algae.</title>
        <authorList>
            <person name="Choi B.J."/>
            <person name="Kim J.M."/>
            <person name="Lee J.K."/>
            <person name="Choi D.G."/>
            <person name="Bayburt H."/>
            <person name="Baek J.H."/>
            <person name="Han D.M."/>
            <person name="Jeon C.O."/>
        </authorList>
    </citation>
    <scope>NUCLEOTIDE SEQUENCE [LARGE SCALE GENOMIC DNA]</scope>
    <source>
        <strain evidence="1 2">KMU-156</strain>
    </source>
</reference>
<evidence type="ECO:0000313" key="2">
    <source>
        <dbReference type="Proteomes" id="UP001627408"/>
    </source>
</evidence>
<keyword evidence="2" id="KW-1185">Reference proteome</keyword>